<organism evidence="3 4">
    <name type="scientific">Aduncisulcus paluster</name>
    <dbReference type="NCBI Taxonomy" id="2918883"/>
    <lineage>
        <taxon>Eukaryota</taxon>
        <taxon>Metamonada</taxon>
        <taxon>Carpediemonas-like organisms</taxon>
        <taxon>Aduncisulcus</taxon>
    </lineage>
</organism>
<feature type="compositionally biased region" description="Low complexity" evidence="1">
    <location>
        <begin position="478"/>
        <end position="497"/>
    </location>
</feature>
<proteinExistence type="predicted"/>
<accession>A0ABQ5KPD2</accession>
<feature type="transmembrane region" description="Helical" evidence="2">
    <location>
        <begin position="72"/>
        <end position="93"/>
    </location>
</feature>
<feature type="transmembrane region" description="Helical" evidence="2">
    <location>
        <begin position="260"/>
        <end position="280"/>
    </location>
</feature>
<dbReference type="Proteomes" id="UP001057375">
    <property type="component" value="Unassembled WGS sequence"/>
</dbReference>
<evidence type="ECO:0000313" key="4">
    <source>
        <dbReference type="Proteomes" id="UP001057375"/>
    </source>
</evidence>
<evidence type="ECO:0000313" key="3">
    <source>
        <dbReference type="EMBL" id="GKT34368.1"/>
    </source>
</evidence>
<keyword evidence="2" id="KW-1133">Transmembrane helix</keyword>
<keyword evidence="2" id="KW-0812">Transmembrane</keyword>
<feature type="compositionally biased region" description="Polar residues" evidence="1">
    <location>
        <begin position="498"/>
        <end position="520"/>
    </location>
</feature>
<reference evidence="3" key="1">
    <citation type="submission" date="2022-03" db="EMBL/GenBank/DDBJ databases">
        <title>Draft genome sequence of Aduncisulcus paluster, a free-living microaerophilic Fornicata.</title>
        <authorList>
            <person name="Yuyama I."/>
            <person name="Kume K."/>
            <person name="Tamura T."/>
            <person name="Inagaki Y."/>
            <person name="Hashimoto T."/>
        </authorList>
    </citation>
    <scope>NUCLEOTIDE SEQUENCE</scope>
    <source>
        <strain evidence="3">NY0171</strain>
    </source>
</reference>
<feature type="transmembrane region" description="Helical" evidence="2">
    <location>
        <begin position="158"/>
        <end position="177"/>
    </location>
</feature>
<feature type="transmembrane region" description="Helical" evidence="2">
    <location>
        <begin position="224"/>
        <end position="240"/>
    </location>
</feature>
<sequence>MGIMTQDLSGKFKMRSLSIAKGFLLIFFLFASTIDDHICDENPWLYLFFREPDYTNPTSDVTSLPHPLRATIYFIGIYLYTFVVSFTMPFTYYSPDEEDSFLEEQIINATAPVRSDTSSSKKISKKEQQKLIAKQQRELQEVADSMHRKMTKARVIGSLKYLMLLVWSVVFDPYILTGSFTISSDDLGDITSISDSLPVYSHFTGISVGVLSAQLLVTLISSPMLICIVSVIPLILHVTLTNFTDVGMDMSRVLPDAGFLSILTHMTIGMIGCGAGLFFAKKTTFIRRVEGNFSKERSEHVLPENLWKSVSHFVSQFSIPIIMCVIASIILWSIPGVEVGALPGEDVADDALTYTKPCILTVPGVLVAVCSGLLLIIVAEGLLRAESRFVAKLCEIVGDNAVVVLFCERLCRFCARVLDEYSICEPDKLMHKTPSKGYKRRTYLDYDENDIEGDEKFHSIVCQFKFSADEEKEEIERQSSLLMQRSQRSAQSPSSGSFMLTTPDQIPNIGKSHSISTIKRVTSERQPDLAKPFTSTKSSEDEND</sequence>
<evidence type="ECO:0000256" key="2">
    <source>
        <dbReference type="SAM" id="Phobius"/>
    </source>
</evidence>
<comment type="caution">
    <text evidence="3">The sequence shown here is derived from an EMBL/GenBank/DDBJ whole genome shotgun (WGS) entry which is preliminary data.</text>
</comment>
<protein>
    <submittedName>
        <fullName evidence="3">Uncharacterized protein</fullName>
    </submittedName>
</protein>
<feature type="non-terminal residue" evidence="3">
    <location>
        <position position="544"/>
    </location>
</feature>
<dbReference type="EMBL" id="BQXS01010801">
    <property type="protein sequence ID" value="GKT34368.1"/>
    <property type="molecule type" value="Genomic_DNA"/>
</dbReference>
<feature type="transmembrane region" description="Helical" evidence="2">
    <location>
        <begin position="197"/>
        <end position="217"/>
    </location>
</feature>
<feature type="transmembrane region" description="Helical" evidence="2">
    <location>
        <begin position="313"/>
        <end position="334"/>
    </location>
</feature>
<feature type="region of interest" description="Disordered" evidence="1">
    <location>
        <begin position="476"/>
        <end position="544"/>
    </location>
</feature>
<keyword evidence="2" id="KW-0472">Membrane</keyword>
<evidence type="ECO:0000256" key="1">
    <source>
        <dbReference type="SAM" id="MobiDB-lite"/>
    </source>
</evidence>
<keyword evidence="4" id="KW-1185">Reference proteome</keyword>
<name>A0ABQ5KPD2_9EUKA</name>
<feature type="transmembrane region" description="Helical" evidence="2">
    <location>
        <begin position="354"/>
        <end position="379"/>
    </location>
</feature>
<gene>
    <name evidence="3" type="ORF">ADUPG1_007731</name>
</gene>